<dbReference type="AlphaFoldDB" id="A0A0S4LME8"/>
<evidence type="ECO:0000256" key="2">
    <source>
        <dbReference type="SAM" id="Phobius"/>
    </source>
</evidence>
<accession>A0A0S4LME8</accession>
<evidence type="ECO:0000313" key="3">
    <source>
        <dbReference type="EMBL" id="CUS37885.1"/>
    </source>
</evidence>
<keyword evidence="4" id="KW-1185">Reference proteome</keyword>
<feature type="region of interest" description="Disordered" evidence="1">
    <location>
        <begin position="94"/>
        <end position="166"/>
    </location>
</feature>
<feature type="transmembrane region" description="Helical" evidence="2">
    <location>
        <begin position="59"/>
        <end position="76"/>
    </location>
</feature>
<reference evidence="3 4" key="1">
    <citation type="submission" date="2015-10" db="EMBL/GenBank/DDBJ databases">
        <authorList>
            <person name="Gilbert D.G."/>
        </authorList>
    </citation>
    <scope>NUCLEOTIDE SEQUENCE [LARGE SCALE GENOMIC DNA]</scope>
    <source>
        <strain evidence="3">COMA1</strain>
    </source>
</reference>
<keyword evidence="2" id="KW-0812">Transmembrane</keyword>
<feature type="region of interest" description="Disordered" evidence="1">
    <location>
        <begin position="33"/>
        <end position="54"/>
    </location>
</feature>
<dbReference type="Proteomes" id="UP000199032">
    <property type="component" value="Unassembled WGS sequence"/>
</dbReference>
<keyword evidence="2" id="KW-0472">Membrane</keyword>
<dbReference type="STRING" id="1742972.COMA1_40306"/>
<evidence type="ECO:0000256" key="1">
    <source>
        <dbReference type="SAM" id="MobiDB-lite"/>
    </source>
</evidence>
<dbReference type="EMBL" id="CZQA01000010">
    <property type="protein sequence ID" value="CUS37885.1"/>
    <property type="molecule type" value="Genomic_DNA"/>
</dbReference>
<feature type="compositionally biased region" description="Pro residues" evidence="1">
    <location>
        <begin position="96"/>
        <end position="129"/>
    </location>
</feature>
<gene>
    <name evidence="3" type="ORF">COMA1_40306</name>
</gene>
<proteinExistence type="predicted"/>
<evidence type="ECO:0008006" key="5">
    <source>
        <dbReference type="Google" id="ProtNLM"/>
    </source>
</evidence>
<sequence length="252" mass="26345">MFATAGGPSFADNPLTWSLFFARQPEPDLEFTEEELEQTTTVRSPSPVKPPKQSNKRPLLLVLLVLLLGGGAYLAMEPDLIMEYLGPLLGDAPAQQPQPPIARKPVPPTPVPVPPAAPPKAVTPPPDPAIAPVEAPQAAMPAPAPVPTPPAAPPMPTASTPAPTPAAPVVATPAPLFSEGQRVSVMPNPAMPGQKVQLHQDAEGTKPGPSIPPGTAFTILDGELQGNGWVYSIRSDFGTKGWLAEQQLKLKP</sequence>
<keyword evidence="2" id="KW-1133">Transmembrane helix</keyword>
<dbReference type="RefSeq" id="WP_090750387.1">
    <property type="nucleotide sequence ID" value="NZ_CZQA01000010.1"/>
</dbReference>
<feature type="compositionally biased region" description="Pro residues" evidence="1">
    <location>
        <begin position="142"/>
        <end position="166"/>
    </location>
</feature>
<dbReference type="PRINTS" id="PR01217">
    <property type="entry name" value="PRICHEXTENSN"/>
</dbReference>
<name>A0A0S4LME8_9BACT</name>
<evidence type="ECO:0000313" key="4">
    <source>
        <dbReference type="Proteomes" id="UP000199032"/>
    </source>
</evidence>
<protein>
    <recommendedName>
        <fullName evidence="5">SH3b domain-containing protein</fullName>
    </recommendedName>
</protein>
<organism evidence="3 4">
    <name type="scientific">Candidatus Nitrospira nitrosa</name>
    <dbReference type="NCBI Taxonomy" id="1742972"/>
    <lineage>
        <taxon>Bacteria</taxon>
        <taxon>Pseudomonadati</taxon>
        <taxon>Nitrospirota</taxon>
        <taxon>Nitrospiria</taxon>
        <taxon>Nitrospirales</taxon>
        <taxon>Nitrospiraceae</taxon>
        <taxon>Nitrospira</taxon>
    </lineage>
</organism>
<dbReference type="OrthoDB" id="9814805at2"/>
<feature type="compositionally biased region" description="Low complexity" evidence="1">
    <location>
        <begin position="130"/>
        <end position="141"/>
    </location>
</feature>